<evidence type="ECO:0000313" key="7">
    <source>
        <dbReference type="Proteomes" id="UP000061809"/>
    </source>
</evidence>
<dbReference type="InterPro" id="IPR023996">
    <property type="entry name" value="TonB-dep_OMP_SusC/RagA"/>
</dbReference>
<evidence type="ECO:0000313" key="6">
    <source>
        <dbReference type="EMBL" id="ALJ60422.1"/>
    </source>
</evidence>
<name>A0A0P0GKE6_9BACE</name>
<keyword evidence="4" id="KW-0812">Transmembrane</keyword>
<evidence type="ECO:0000256" key="4">
    <source>
        <dbReference type="PROSITE-ProRule" id="PRU01360"/>
    </source>
</evidence>
<dbReference type="InterPro" id="IPR037066">
    <property type="entry name" value="Plug_dom_sf"/>
</dbReference>
<dbReference type="InterPro" id="IPR039426">
    <property type="entry name" value="TonB-dep_rcpt-like"/>
</dbReference>
<dbReference type="SUPFAM" id="SSF49464">
    <property type="entry name" value="Carboxypeptidase regulatory domain-like"/>
    <property type="match status" value="1"/>
</dbReference>
<evidence type="ECO:0000256" key="3">
    <source>
        <dbReference type="ARBA" id="ARBA00023237"/>
    </source>
</evidence>
<dbReference type="InterPro" id="IPR012910">
    <property type="entry name" value="Plug_dom"/>
</dbReference>
<dbReference type="InterPro" id="IPR011662">
    <property type="entry name" value="Secretin/TonB_short_N"/>
</dbReference>
<evidence type="ECO:0000259" key="5">
    <source>
        <dbReference type="SMART" id="SM00965"/>
    </source>
</evidence>
<dbReference type="FunFam" id="2.170.130.10:FF:000003">
    <property type="entry name" value="SusC/RagA family TonB-linked outer membrane protein"/>
    <property type="match status" value="1"/>
</dbReference>
<keyword evidence="2 4" id="KW-0472">Membrane</keyword>
<dbReference type="NCBIfam" id="TIGR04057">
    <property type="entry name" value="SusC_RagA_signa"/>
    <property type="match status" value="1"/>
</dbReference>
<organism evidence="6 7">
    <name type="scientific">Bacteroides cellulosilyticus</name>
    <dbReference type="NCBI Taxonomy" id="246787"/>
    <lineage>
        <taxon>Bacteria</taxon>
        <taxon>Pseudomonadati</taxon>
        <taxon>Bacteroidota</taxon>
        <taxon>Bacteroidia</taxon>
        <taxon>Bacteroidales</taxon>
        <taxon>Bacteroidaceae</taxon>
        <taxon>Bacteroides</taxon>
    </lineage>
</organism>
<gene>
    <name evidence="6" type="ORF">BcellWH2_03185</name>
</gene>
<dbReference type="PROSITE" id="PS52016">
    <property type="entry name" value="TONB_DEPENDENT_REC_3"/>
    <property type="match status" value="1"/>
</dbReference>
<dbReference type="Pfam" id="PF07715">
    <property type="entry name" value="Plug"/>
    <property type="match status" value="1"/>
</dbReference>
<proteinExistence type="inferred from homology"/>
<accession>A0A0P0GKE6</accession>
<keyword evidence="4" id="KW-1134">Transmembrane beta strand</keyword>
<dbReference type="RefSeq" id="WP_029426559.1">
    <property type="nucleotide sequence ID" value="NZ_CP012801.1"/>
</dbReference>
<evidence type="ECO:0000256" key="2">
    <source>
        <dbReference type="ARBA" id="ARBA00023136"/>
    </source>
</evidence>
<feature type="domain" description="Secretin/TonB short N-terminal" evidence="5">
    <location>
        <begin position="69"/>
        <end position="120"/>
    </location>
</feature>
<keyword evidence="3 4" id="KW-0998">Cell outer membrane</keyword>
<dbReference type="Pfam" id="PF07660">
    <property type="entry name" value="STN"/>
    <property type="match status" value="1"/>
</dbReference>
<reference evidence="6 7" key="1">
    <citation type="journal article" date="2015" name="Science">
        <title>Genetic determinants of in vivo fitness and diet responsiveness in multiple human gut Bacteroides.</title>
        <authorList>
            <person name="Wu M."/>
            <person name="McNulty N.P."/>
            <person name="Rodionov D.A."/>
            <person name="Khoroshkin M.S."/>
            <person name="Griffin N.W."/>
            <person name="Cheng J."/>
            <person name="Latreille P."/>
            <person name="Kerstetter R.A."/>
            <person name="Terrapon N."/>
            <person name="Henrissat B."/>
            <person name="Osterman A.L."/>
            <person name="Gordon J.I."/>
        </authorList>
    </citation>
    <scope>NUCLEOTIDE SEQUENCE [LARGE SCALE GENOMIC DNA]</scope>
    <source>
        <strain evidence="6 7">WH2</strain>
    </source>
</reference>
<dbReference type="Gene3D" id="2.170.130.10">
    <property type="entry name" value="TonB-dependent receptor, plug domain"/>
    <property type="match status" value="1"/>
</dbReference>
<protein>
    <submittedName>
        <fullName evidence="6">TonB dependent receptor</fullName>
    </submittedName>
</protein>
<dbReference type="Pfam" id="PF13715">
    <property type="entry name" value="CarbopepD_reg_2"/>
    <property type="match status" value="1"/>
</dbReference>
<keyword evidence="1 4" id="KW-0813">Transport</keyword>
<sequence>MAFIESTFIKEIRNIRLPLFIKLFALLLCTTIGTYGTEKVNLQSSNLSISMTNCTLKDVLKELENKSKYIFFYYDKNIDLKRKININVKNETIENILDKLFEHTDNTYSIHERQIVISKRKVVAEQNKEQTVVPAKKMLKGKVVDNLESPLPGATITIEGSTRGVTTDIDGSFSIEVTPTDKIIVQFLGMESQTITVGNQNDITIKLKEKADLLDEVTVVAFAKQRKESVIASVSTIKPSDLKVPSSNLTTSFAGRIAGLISYQRTGEPGQDNADFFIRGVTTFGKSSRANPLILIDGVEMTSDELSRLTTDDIASFSIMKDANATALYGARGANGVILVTTKEGKEGKVHVQLRLEGSYSTPTEHIKLADPVTYMRLHNEAVRTRDAMAALPYSTAKIMNTERGLDPLRYPAIDWQDMLFKNQTFNQRYNLNISGGGKVARYYIAASYSKDNGILKEDKRNNFNNNISIDKYLLRANVNVNLTKTTEAIVRLYGSFEDYSGPLDGGSALYKKAMHANPVLFQPFYPADQANEYTKHILFGNYDTGDYLNPYAEMVKGYTTRDRSNMFAQFELKQNLDFITKGLSARGLFNVSRYSLLKVNHSFKPFYYQIANTTNLNDYTLIPLNPDGGTDYLDYNKQPQTLNSTMYFEGAIQYNREFAEKHNVSGLMVYTMREYLDGNANNLQLSLPYRNIGLAGRFTYGYDKRYFLEMNFGYNGSERFAKNERFGFFPSAGLGWVVSNEKFMEPYQKFISKLKLKATYGLVGNDNIGEESDRFFYLSQVNMNDSGKGFTFGEDFNYTRNGISISRYADSNITWEVSRKMNLGFELGLWNSLEVQFDYFTEKRTNILQIRQDIPTTMGLQAQPQANIGEAKGHGIDLSVDYNKSFTKNFWAIFSGNFTYATSKYLVYEEPDYVQTPWRSRIGQKLSQRWGYVAERLFLDDEEVKNSPKQMFGEYGAGDIKYKDINGDMKIDENDQVPIGYPTTPEIIYGFGLTTGYKNFDFSFFFQGSARSSFWIDPTATAPFVSDSSLGGNNQRALLKYWADSHWSEDNRDIFALWPRLSNVANENNQQTSTWFMRDGSFLRLKSVEIGYSLPQKWIRPISLQNVRLYATGSNLLVFSKFKMWDPEMAGNGFSYPLQRVFNFGINIEF</sequence>
<dbReference type="KEGG" id="bcel:BcellWH2_03185"/>
<keyword evidence="6" id="KW-0675">Receptor</keyword>
<comment type="similarity">
    <text evidence="4">Belongs to the TonB-dependent receptor family.</text>
</comment>
<dbReference type="PATRIC" id="fig|246787.4.peg.3300"/>
<dbReference type="AlphaFoldDB" id="A0A0P0GKE6"/>
<dbReference type="EMBL" id="CP012801">
    <property type="protein sequence ID" value="ALJ60422.1"/>
    <property type="molecule type" value="Genomic_DNA"/>
</dbReference>
<dbReference type="GO" id="GO:0009279">
    <property type="term" value="C:cell outer membrane"/>
    <property type="evidence" value="ECO:0007669"/>
    <property type="project" value="UniProtKB-SubCell"/>
</dbReference>
<dbReference type="NCBIfam" id="TIGR04056">
    <property type="entry name" value="OMP_RagA_SusC"/>
    <property type="match status" value="1"/>
</dbReference>
<evidence type="ECO:0000256" key="1">
    <source>
        <dbReference type="ARBA" id="ARBA00022448"/>
    </source>
</evidence>
<comment type="subcellular location">
    <subcellularLocation>
        <location evidence="4">Cell outer membrane</location>
        <topology evidence="4">Multi-pass membrane protein</topology>
    </subcellularLocation>
</comment>
<dbReference type="SUPFAM" id="SSF56935">
    <property type="entry name" value="Porins"/>
    <property type="match status" value="1"/>
</dbReference>
<dbReference type="InterPro" id="IPR008969">
    <property type="entry name" value="CarboxyPept-like_regulatory"/>
</dbReference>
<dbReference type="SMART" id="SM00965">
    <property type="entry name" value="STN"/>
    <property type="match status" value="1"/>
</dbReference>
<dbReference type="Gene3D" id="2.60.40.1120">
    <property type="entry name" value="Carboxypeptidase-like, regulatory domain"/>
    <property type="match status" value="1"/>
</dbReference>
<dbReference type="InterPro" id="IPR023997">
    <property type="entry name" value="TonB-dep_OMP_SusC/RagA_CS"/>
</dbReference>
<dbReference type="Proteomes" id="UP000061809">
    <property type="component" value="Chromosome"/>
</dbReference>